<dbReference type="Gene3D" id="1.10.510.10">
    <property type="entry name" value="Transferase(Phosphotransferase) domain 1"/>
    <property type="match status" value="1"/>
</dbReference>
<sequence>MLIDRESDEDSSALYEALAEKITVKIADLGNATWVEHDFTNDIQTHQYRCPEVILGAKWGPSSDLWSVACISWRAPADFFSFNKYLRTWDMKMGGEEWRKEDDDEE</sequence>
<evidence type="ECO:0000256" key="7">
    <source>
        <dbReference type="ARBA" id="ARBA00047899"/>
    </source>
</evidence>
<keyword evidence="3" id="KW-0808">Transferase</keyword>
<evidence type="ECO:0000256" key="2">
    <source>
        <dbReference type="ARBA" id="ARBA00022527"/>
    </source>
</evidence>
<reference evidence="10" key="1">
    <citation type="submission" date="2020-11" db="EMBL/GenBank/DDBJ databases">
        <authorList>
            <consortium name="DOE Joint Genome Institute"/>
            <person name="Ahrendt S."/>
            <person name="Riley R."/>
            <person name="Andreopoulos W."/>
            <person name="LaButti K."/>
            <person name="Pangilinan J."/>
            <person name="Ruiz-duenas F.J."/>
            <person name="Barrasa J.M."/>
            <person name="Sanchez-Garcia M."/>
            <person name="Camarero S."/>
            <person name="Miyauchi S."/>
            <person name="Serrano A."/>
            <person name="Linde D."/>
            <person name="Babiker R."/>
            <person name="Drula E."/>
            <person name="Ayuso-Fernandez I."/>
            <person name="Pacheco R."/>
            <person name="Padilla G."/>
            <person name="Ferreira P."/>
            <person name="Barriuso J."/>
            <person name="Kellner H."/>
            <person name="Castanera R."/>
            <person name="Alfaro M."/>
            <person name="Ramirez L."/>
            <person name="Pisabarro A.G."/>
            <person name="Kuo A."/>
            <person name="Tritt A."/>
            <person name="Lipzen A."/>
            <person name="He G."/>
            <person name="Yan M."/>
            <person name="Ng V."/>
            <person name="Cullen D."/>
            <person name="Martin F."/>
            <person name="Rosso M.-N."/>
            <person name="Henrissat B."/>
            <person name="Hibbett D."/>
            <person name="Martinez A.T."/>
            <person name="Grigoriev I.V."/>
        </authorList>
    </citation>
    <scope>NUCLEOTIDE SEQUENCE</scope>
    <source>
        <strain evidence="10">AH 44721</strain>
    </source>
</reference>
<evidence type="ECO:0000256" key="8">
    <source>
        <dbReference type="ARBA" id="ARBA00048679"/>
    </source>
</evidence>
<proteinExistence type="predicted"/>
<feature type="domain" description="Protein kinase" evidence="9">
    <location>
        <begin position="1"/>
        <end position="106"/>
    </location>
</feature>
<dbReference type="GO" id="GO:0000245">
    <property type="term" value="P:spliceosomal complex assembly"/>
    <property type="evidence" value="ECO:0007669"/>
    <property type="project" value="TreeGrafter"/>
</dbReference>
<evidence type="ECO:0000256" key="3">
    <source>
        <dbReference type="ARBA" id="ARBA00022679"/>
    </source>
</evidence>
<organism evidence="10 11">
    <name type="scientific">Gymnopilus junonius</name>
    <name type="common">Spectacular rustgill mushroom</name>
    <name type="synonym">Gymnopilus spectabilis subsp. junonius</name>
    <dbReference type="NCBI Taxonomy" id="109634"/>
    <lineage>
        <taxon>Eukaryota</taxon>
        <taxon>Fungi</taxon>
        <taxon>Dikarya</taxon>
        <taxon>Basidiomycota</taxon>
        <taxon>Agaricomycotina</taxon>
        <taxon>Agaricomycetes</taxon>
        <taxon>Agaricomycetidae</taxon>
        <taxon>Agaricales</taxon>
        <taxon>Agaricineae</taxon>
        <taxon>Hymenogastraceae</taxon>
        <taxon>Gymnopilus</taxon>
    </lineage>
</organism>
<evidence type="ECO:0000256" key="5">
    <source>
        <dbReference type="ARBA" id="ARBA00022777"/>
    </source>
</evidence>
<dbReference type="OrthoDB" id="2649at2759"/>
<dbReference type="InterPro" id="IPR051334">
    <property type="entry name" value="SRPK"/>
</dbReference>
<dbReference type="EMBL" id="JADNYJ010000249">
    <property type="protein sequence ID" value="KAF8873015.1"/>
    <property type="molecule type" value="Genomic_DNA"/>
</dbReference>
<dbReference type="PROSITE" id="PS50011">
    <property type="entry name" value="PROTEIN_KINASE_DOM"/>
    <property type="match status" value="1"/>
</dbReference>
<evidence type="ECO:0000313" key="10">
    <source>
        <dbReference type="EMBL" id="KAF8873015.1"/>
    </source>
</evidence>
<dbReference type="PANTHER" id="PTHR47634">
    <property type="entry name" value="PROTEIN KINASE DOMAIN-CONTAINING PROTEIN-RELATED"/>
    <property type="match status" value="1"/>
</dbReference>
<name>A0A9P5TF52_GYMJU</name>
<dbReference type="SUPFAM" id="SSF56112">
    <property type="entry name" value="Protein kinase-like (PK-like)"/>
    <property type="match status" value="1"/>
</dbReference>
<evidence type="ECO:0000313" key="11">
    <source>
        <dbReference type="Proteomes" id="UP000724874"/>
    </source>
</evidence>
<dbReference type="GO" id="GO:0005634">
    <property type="term" value="C:nucleus"/>
    <property type="evidence" value="ECO:0007669"/>
    <property type="project" value="TreeGrafter"/>
</dbReference>
<comment type="catalytic activity">
    <reaction evidence="8">
        <text>L-seryl-[protein] + ATP = O-phospho-L-seryl-[protein] + ADP + H(+)</text>
        <dbReference type="Rhea" id="RHEA:17989"/>
        <dbReference type="Rhea" id="RHEA-COMP:9863"/>
        <dbReference type="Rhea" id="RHEA-COMP:11604"/>
        <dbReference type="ChEBI" id="CHEBI:15378"/>
        <dbReference type="ChEBI" id="CHEBI:29999"/>
        <dbReference type="ChEBI" id="CHEBI:30616"/>
        <dbReference type="ChEBI" id="CHEBI:83421"/>
        <dbReference type="ChEBI" id="CHEBI:456216"/>
        <dbReference type="EC" id="2.7.11.1"/>
    </reaction>
</comment>
<keyword evidence="2" id="KW-0723">Serine/threonine-protein kinase</keyword>
<keyword evidence="5" id="KW-0418">Kinase</keyword>
<dbReference type="PANTHER" id="PTHR47634:SF9">
    <property type="entry name" value="PROTEIN KINASE DOMAIN-CONTAINING PROTEIN-RELATED"/>
    <property type="match status" value="1"/>
</dbReference>
<accession>A0A9P5TF52</accession>
<evidence type="ECO:0000259" key="9">
    <source>
        <dbReference type="PROSITE" id="PS50011"/>
    </source>
</evidence>
<dbReference type="InterPro" id="IPR011009">
    <property type="entry name" value="Kinase-like_dom_sf"/>
</dbReference>
<evidence type="ECO:0000256" key="6">
    <source>
        <dbReference type="ARBA" id="ARBA00022840"/>
    </source>
</evidence>
<keyword evidence="6" id="KW-0067">ATP-binding</keyword>
<keyword evidence="4" id="KW-0547">Nucleotide-binding</keyword>
<dbReference type="Proteomes" id="UP000724874">
    <property type="component" value="Unassembled WGS sequence"/>
</dbReference>
<evidence type="ECO:0000256" key="4">
    <source>
        <dbReference type="ARBA" id="ARBA00022741"/>
    </source>
</evidence>
<dbReference type="Pfam" id="PF00069">
    <property type="entry name" value="Pkinase"/>
    <property type="match status" value="1"/>
</dbReference>
<dbReference type="GO" id="GO:0004674">
    <property type="term" value="F:protein serine/threonine kinase activity"/>
    <property type="evidence" value="ECO:0007669"/>
    <property type="project" value="UniProtKB-KW"/>
</dbReference>
<comment type="catalytic activity">
    <reaction evidence="7">
        <text>L-threonyl-[protein] + ATP = O-phospho-L-threonyl-[protein] + ADP + H(+)</text>
        <dbReference type="Rhea" id="RHEA:46608"/>
        <dbReference type="Rhea" id="RHEA-COMP:11060"/>
        <dbReference type="Rhea" id="RHEA-COMP:11605"/>
        <dbReference type="ChEBI" id="CHEBI:15378"/>
        <dbReference type="ChEBI" id="CHEBI:30013"/>
        <dbReference type="ChEBI" id="CHEBI:30616"/>
        <dbReference type="ChEBI" id="CHEBI:61977"/>
        <dbReference type="ChEBI" id="CHEBI:456216"/>
        <dbReference type="EC" id="2.7.11.1"/>
    </reaction>
</comment>
<evidence type="ECO:0000256" key="1">
    <source>
        <dbReference type="ARBA" id="ARBA00012513"/>
    </source>
</evidence>
<dbReference type="GO" id="GO:0050684">
    <property type="term" value="P:regulation of mRNA processing"/>
    <property type="evidence" value="ECO:0007669"/>
    <property type="project" value="TreeGrafter"/>
</dbReference>
<dbReference type="InterPro" id="IPR000719">
    <property type="entry name" value="Prot_kinase_dom"/>
</dbReference>
<dbReference type="GO" id="GO:0005524">
    <property type="term" value="F:ATP binding"/>
    <property type="evidence" value="ECO:0007669"/>
    <property type="project" value="UniProtKB-KW"/>
</dbReference>
<protein>
    <recommendedName>
        <fullName evidence="1">non-specific serine/threonine protein kinase</fullName>
        <ecNumber evidence="1">2.7.11.1</ecNumber>
    </recommendedName>
</protein>
<comment type="caution">
    <text evidence="10">The sequence shown here is derived from an EMBL/GenBank/DDBJ whole genome shotgun (WGS) entry which is preliminary data.</text>
</comment>
<keyword evidence="11" id="KW-1185">Reference proteome</keyword>
<dbReference type="AlphaFoldDB" id="A0A9P5TF52"/>
<dbReference type="EC" id="2.7.11.1" evidence="1"/>
<dbReference type="GO" id="GO:0005737">
    <property type="term" value="C:cytoplasm"/>
    <property type="evidence" value="ECO:0007669"/>
    <property type="project" value="TreeGrafter"/>
</dbReference>
<gene>
    <name evidence="10" type="ORF">CPB84DRAFT_650993</name>
</gene>